<dbReference type="PATRIC" id="fig|55802.8.peg.2522"/>
<reference evidence="1 2" key="1">
    <citation type="journal article" date="2016" name="Genome Announc.">
        <title>Complete genome sequence of the hyperthermophilic and piezophilic archaeon Thermococcus barophilus Ch5, capable of growth at the expense of hydrogenogenesis from carbon monoxide and formate.</title>
        <authorList>
            <person name="Oger P."/>
            <person name="Sokolova T.G."/>
            <person name="Kozhevnikova D.A."/>
            <person name="Taranov E.A."/>
            <person name="Vannier P."/>
            <person name="Lee H.S."/>
            <person name="Kwon K.K."/>
            <person name="Kang S.G."/>
            <person name="Lee J.H."/>
            <person name="Bonch-Osmolovskaya E.A."/>
            <person name="Lebedinsky A.V."/>
        </authorList>
    </citation>
    <scope>NUCLEOTIDE SEQUENCE [LARGE SCALE GENOMIC DNA]</scope>
    <source>
        <strain evidence="2">Ch5</strain>
    </source>
</reference>
<dbReference type="Proteomes" id="UP000066042">
    <property type="component" value="Chromosome"/>
</dbReference>
<dbReference type="AlphaFoldDB" id="A0A0S1XF64"/>
<accession>A0A0S1XF64</accession>
<proteinExistence type="predicted"/>
<name>A0A0S1XF64_THEBA</name>
<organism evidence="1 2">
    <name type="scientific">Thermococcus barophilus</name>
    <dbReference type="NCBI Taxonomy" id="55802"/>
    <lineage>
        <taxon>Archaea</taxon>
        <taxon>Methanobacteriati</taxon>
        <taxon>Methanobacteriota</taxon>
        <taxon>Thermococci</taxon>
        <taxon>Thermococcales</taxon>
        <taxon>Thermococcaceae</taxon>
        <taxon>Thermococcus</taxon>
    </lineage>
</organism>
<sequence length="40" mass="4555">MGIAPFLWNFTYKFFGKLSVDPKTNLINLHAKIFLVGTVL</sequence>
<evidence type="ECO:0000313" key="2">
    <source>
        <dbReference type="Proteomes" id="UP000066042"/>
    </source>
</evidence>
<dbReference type="STRING" id="55802.TBCH5v1_2538"/>
<protein>
    <submittedName>
        <fullName evidence="1">Uncharacterized protein</fullName>
    </submittedName>
</protein>
<evidence type="ECO:0000313" key="1">
    <source>
        <dbReference type="EMBL" id="ALM76428.1"/>
    </source>
</evidence>
<dbReference type="EMBL" id="CP013050">
    <property type="protein sequence ID" value="ALM76428.1"/>
    <property type="molecule type" value="Genomic_DNA"/>
</dbReference>
<gene>
    <name evidence="1" type="ORF">TBCH5v1_2538</name>
</gene>